<reference evidence="2" key="1">
    <citation type="submission" date="2023-07" db="EMBL/GenBank/DDBJ databases">
        <title>Wenyingzhuangia sp. chi5 genome sequencing and assembly.</title>
        <authorList>
            <person name="Park S."/>
        </authorList>
    </citation>
    <scope>NUCLEOTIDE SEQUENCE</scope>
    <source>
        <strain evidence="2">Chi5</strain>
    </source>
</reference>
<keyword evidence="3" id="KW-1185">Reference proteome</keyword>
<name>A0ABT8VNX8_9FLAO</name>
<feature type="chain" id="PRO_5046549094" description="Long-subunit fatty acid transport protein" evidence="1">
    <location>
        <begin position="20"/>
        <end position="469"/>
    </location>
</feature>
<accession>A0ABT8VNX8</accession>
<dbReference type="RefSeq" id="WP_302882914.1">
    <property type="nucleotide sequence ID" value="NZ_JAUMIT010000001.1"/>
</dbReference>
<dbReference type="SUPFAM" id="SSF56935">
    <property type="entry name" value="Porins"/>
    <property type="match status" value="1"/>
</dbReference>
<protein>
    <recommendedName>
        <fullName evidence="4">Long-subunit fatty acid transport protein</fullName>
    </recommendedName>
</protein>
<feature type="signal peptide" evidence="1">
    <location>
        <begin position="1"/>
        <end position="19"/>
    </location>
</feature>
<evidence type="ECO:0000256" key="1">
    <source>
        <dbReference type="SAM" id="SignalP"/>
    </source>
</evidence>
<dbReference type="Proteomes" id="UP001168642">
    <property type="component" value="Unassembled WGS sequence"/>
</dbReference>
<proteinExistence type="predicted"/>
<organism evidence="2 3">
    <name type="scientific">Wenyingzhuangia gilva</name>
    <dbReference type="NCBI Taxonomy" id="3057677"/>
    <lineage>
        <taxon>Bacteria</taxon>
        <taxon>Pseudomonadati</taxon>
        <taxon>Bacteroidota</taxon>
        <taxon>Flavobacteriia</taxon>
        <taxon>Flavobacteriales</taxon>
        <taxon>Flavobacteriaceae</taxon>
        <taxon>Wenyingzhuangia</taxon>
    </lineage>
</organism>
<comment type="caution">
    <text evidence="2">The sequence shown here is derived from an EMBL/GenBank/DDBJ whole genome shotgun (WGS) entry which is preliminary data.</text>
</comment>
<sequence length="469" mass="52499">MKKLIYIISLFGLVSQAQDAPPNFQVYNYTDMGILFSSEDVSGTARFAGLNGSMGAVGGDLSSININPAGIAIYNNNEVNLTLGSYNYNNSTDYYNSSMNNKSTTFNTDQVGAVFVFRDAITTNDWSKVSFAVNYQKMNNFHSRDLFSGNGGQSSFNYHPDDENYEYNDAQNQVFYNYTDGKTSKINLALAGQYGHNFYAGFSLNLHNLNFSQSTRLNEFNNDNSGNTLNASSVQNNSQTADGISINLGFIYKPINEVRLGLSYESPNWYYNVTEDFNSKIIIDGGVPSKNLDRITIIEDPSYAEYKLRTPSKITASGAIVIGKSGFINIDYMYKTYNSLNLKGSSQNNIIEFQNNNQYFTDVLHNTQNINLGGEFRLQNVSLRGGFGYEQSPFKSKLDPRNIDVLKLGNRYSASLGAGIRFGASRLDIAYRRTQQETAYDFYDPYQNVNTSTINNNNSRIVATYTYSF</sequence>
<evidence type="ECO:0000313" key="3">
    <source>
        <dbReference type="Proteomes" id="UP001168642"/>
    </source>
</evidence>
<keyword evidence="1" id="KW-0732">Signal</keyword>
<evidence type="ECO:0000313" key="2">
    <source>
        <dbReference type="EMBL" id="MDO3693666.1"/>
    </source>
</evidence>
<evidence type="ECO:0008006" key="4">
    <source>
        <dbReference type="Google" id="ProtNLM"/>
    </source>
</evidence>
<dbReference type="EMBL" id="JAUMIT010000001">
    <property type="protein sequence ID" value="MDO3693666.1"/>
    <property type="molecule type" value="Genomic_DNA"/>
</dbReference>
<gene>
    <name evidence="2" type="ORF">QVZ41_02250</name>
</gene>
<dbReference type="Gene3D" id="2.40.160.60">
    <property type="entry name" value="Outer membrane protein transport protein (OMPP1/FadL/TodX)"/>
    <property type="match status" value="1"/>
</dbReference>